<evidence type="ECO:0000313" key="10">
    <source>
        <dbReference type="Proteomes" id="UP000644693"/>
    </source>
</evidence>
<feature type="domain" description="Multidrug resistance protein MdtA-like alpha-helical hairpin" evidence="5">
    <location>
        <begin position="94"/>
        <end position="163"/>
    </location>
</feature>
<dbReference type="PANTHER" id="PTHR30158">
    <property type="entry name" value="ACRA/E-RELATED COMPONENT OF DRUG EFFLUX TRANSPORTER"/>
    <property type="match status" value="1"/>
</dbReference>
<reference evidence="9" key="1">
    <citation type="journal article" date="2014" name="Int. J. Syst. Evol. Microbiol.">
        <title>Complete genome sequence of Corynebacterium casei LMG S-19264T (=DSM 44701T), isolated from a smear-ripened cheese.</title>
        <authorList>
            <consortium name="US DOE Joint Genome Institute (JGI-PGF)"/>
            <person name="Walter F."/>
            <person name="Albersmeier A."/>
            <person name="Kalinowski J."/>
            <person name="Ruckert C."/>
        </authorList>
    </citation>
    <scope>NUCLEOTIDE SEQUENCE</scope>
    <source>
        <strain evidence="9">KCTC 23430</strain>
    </source>
</reference>
<feature type="region of interest" description="Disordered" evidence="3">
    <location>
        <begin position="364"/>
        <end position="386"/>
    </location>
</feature>
<dbReference type="EMBL" id="BMYM01000002">
    <property type="protein sequence ID" value="GHD36390.1"/>
    <property type="molecule type" value="Genomic_DNA"/>
</dbReference>
<protein>
    <submittedName>
        <fullName evidence="9">MexE family multidrug efflux RND transporter periplasmic adaptor subunit</fullName>
    </submittedName>
</protein>
<feature type="chain" id="PRO_5037263914" evidence="4">
    <location>
        <begin position="22"/>
        <end position="386"/>
    </location>
</feature>
<dbReference type="RefSeq" id="WP_189478091.1">
    <property type="nucleotide sequence ID" value="NZ_BMYM01000002.1"/>
</dbReference>
<dbReference type="InterPro" id="IPR058626">
    <property type="entry name" value="MdtA-like_b-barrel"/>
</dbReference>
<comment type="caution">
    <text evidence="9">The sequence shown here is derived from an EMBL/GenBank/DDBJ whole genome shotgun (WGS) entry which is preliminary data.</text>
</comment>
<dbReference type="Pfam" id="PF25944">
    <property type="entry name" value="Beta-barrel_RND"/>
    <property type="match status" value="1"/>
</dbReference>
<sequence length="386" mass="41275">MLLRLTLILPVVLLVACSQEAPPPRVVEVVVDEVVSEPYQPKSEFVGRLHARDDVAVQAKVTGYVQTRDFKEGETVETGQVLYTIDASEYEAALARAKAGLASAVANQANAARNFRRGKELLPQGAISQAEMDNLTAKKLEADAGIESANAQVTSAEVNLGFTTIRAPFTGRIARSAVSPGDLVGPNSGNLTTLVSIDPIEALFQVNEAAYVAAMAERLDNARGANPEDLQNVEVSLRLANGETYPEIGHIDYFSNRIDEATGTLEARALIPNSHALLVPGQYVRILLQETDLVEGLFVPQAAVQADQQGSFVLLVDGSNSVVRHNVELGARMDQQVLVKKGVEAGDRVIVRGLQQVRPGMPVSVRSLTDSSESGDNQVATEGEDA</sequence>
<dbReference type="GO" id="GO:0046677">
    <property type="term" value="P:response to antibiotic"/>
    <property type="evidence" value="ECO:0007669"/>
    <property type="project" value="TreeGrafter"/>
</dbReference>
<evidence type="ECO:0000259" key="5">
    <source>
        <dbReference type="Pfam" id="PF25876"/>
    </source>
</evidence>
<comment type="subcellular location">
    <subcellularLocation>
        <location evidence="1">Cell inner membrane</location>
        <topology evidence="1">Lipid-anchor</topology>
    </subcellularLocation>
</comment>
<evidence type="ECO:0000259" key="7">
    <source>
        <dbReference type="Pfam" id="PF25944"/>
    </source>
</evidence>
<dbReference type="Gene3D" id="2.40.420.20">
    <property type="match status" value="1"/>
</dbReference>
<evidence type="ECO:0000259" key="8">
    <source>
        <dbReference type="Pfam" id="PF25967"/>
    </source>
</evidence>
<evidence type="ECO:0000256" key="4">
    <source>
        <dbReference type="SAM" id="SignalP"/>
    </source>
</evidence>
<keyword evidence="4" id="KW-0732">Signal</keyword>
<feature type="domain" description="Multidrug resistance protein MdtA-like barrel-sandwich hybrid" evidence="6">
    <location>
        <begin position="55"/>
        <end position="186"/>
    </location>
</feature>
<comment type="similarity">
    <text evidence="2">Belongs to the membrane fusion protein (MFP) (TC 8.A.1) family.</text>
</comment>
<dbReference type="GO" id="GO:0022857">
    <property type="term" value="F:transmembrane transporter activity"/>
    <property type="evidence" value="ECO:0007669"/>
    <property type="project" value="InterPro"/>
</dbReference>
<dbReference type="SUPFAM" id="SSF111369">
    <property type="entry name" value="HlyD-like secretion proteins"/>
    <property type="match status" value="1"/>
</dbReference>
<dbReference type="AlphaFoldDB" id="A0A918XLG6"/>
<dbReference type="Pfam" id="PF25876">
    <property type="entry name" value="HH_MFP_RND"/>
    <property type="match status" value="1"/>
</dbReference>
<dbReference type="InterPro" id="IPR058625">
    <property type="entry name" value="MdtA-like_BSH"/>
</dbReference>
<dbReference type="GO" id="GO:0005886">
    <property type="term" value="C:plasma membrane"/>
    <property type="evidence" value="ECO:0007669"/>
    <property type="project" value="UniProtKB-SubCell"/>
</dbReference>
<feature type="domain" description="Multidrug resistance protein MdtA-like C-terminal permuted SH3" evidence="8">
    <location>
        <begin position="297"/>
        <end position="355"/>
    </location>
</feature>
<dbReference type="NCBIfam" id="TIGR01730">
    <property type="entry name" value="RND_mfp"/>
    <property type="match status" value="1"/>
</dbReference>
<keyword evidence="10" id="KW-1185">Reference proteome</keyword>
<dbReference type="Gene3D" id="1.10.287.470">
    <property type="entry name" value="Helix hairpin bin"/>
    <property type="match status" value="1"/>
</dbReference>
<evidence type="ECO:0000256" key="2">
    <source>
        <dbReference type="ARBA" id="ARBA00009477"/>
    </source>
</evidence>
<reference evidence="9" key="2">
    <citation type="submission" date="2020-09" db="EMBL/GenBank/DDBJ databases">
        <authorList>
            <person name="Sun Q."/>
            <person name="Kim S."/>
        </authorList>
    </citation>
    <scope>NUCLEOTIDE SEQUENCE</scope>
    <source>
        <strain evidence="9">KCTC 23430</strain>
    </source>
</reference>
<feature type="signal peptide" evidence="4">
    <location>
        <begin position="1"/>
        <end position="21"/>
    </location>
</feature>
<dbReference type="InterPro" id="IPR006143">
    <property type="entry name" value="RND_pump_MFP"/>
</dbReference>
<accession>A0A918XLG6</accession>
<gene>
    <name evidence="9" type="ORF">GCM10007053_24760</name>
</gene>
<evidence type="ECO:0000259" key="6">
    <source>
        <dbReference type="Pfam" id="PF25917"/>
    </source>
</evidence>
<dbReference type="PROSITE" id="PS51257">
    <property type="entry name" value="PROKAR_LIPOPROTEIN"/>
    <property type="match status" value="1"/>
</dbReference>
<feature type="domain" description="Multidrug resistance protein MdtA-like beta-barrel" evidence="7">
    <location>
        <begin position="202"/>
        <end position="291"/>
    </location>
</feature>
<proteinExistence type="inferred from homology"/>
<dbReference type="Pfam" id="PF25967">
    <property type="entry name" value="RND-MFP_C"/>
    <property type="match status" value="1"/>
</dbReference>
<evidence type="ECO:0000256" key="3">
    <source>
        <dbReference type="SAM" id="MobiDB-lite"/>
    </source>
</evidence>
<organism evidence="9 10">
    <name type="scientific">Parahalioglobus pacificus</name>
    <dbReference type="NCBI Taxonomy" id="930806"/>
    <lineage>
        <taxon>Bacteria</taxon>
        <taxon>Pseudomonadati</taxon>
        <taxon>Pseudomonadota</taxon>
        <taxon>Gammaproteobacteria</taxon>
        <taxon>Cellvibrionales</taxon>
        <taxon>Halieaceae</taxon>
        <taxon>Parahalioglobus</taxon>
    </lineage>
</organism>
<dbReference type="Gene3D" id="2.40.30.170">
    <property type="match status" value="1"/>
</dbReference>
<dbReference type="Gene3D" id="2.40.50.100">
    <property type="match status" value="1"/>
</dbReference>
<name>A0A918XLG6_9GAMM</name>
<evidence type="ECO:0000256" key="1">
    <source>
        <dbReference type="ARBA" id="ARBA00004519"/>
    </source>
</evidence>
<dbReference type="InterPro" id="IPR058624">
    <property type="entry name" value="MdtA-like_HH"/>
</dbReference>
<feature type="compositionally biased region" description="Polar residues" evidence="3">
    <location>
        <begin position="366"/>
        <end position="380"/>
    </location>
</feature>
<dbReference type="Proteomes" id="UP000644693">
    <property type="component" value="Unassembled WGS sequence"/>
</dbReference>
<dbReference type="InterPro" id="IPR058627">
    <property type="entry name" value="MdtA-like_C"/>
</dbReference>
<dbReference type="Pfam" id="PF25917">
    <property type="entry name" value="BSH_RND"/>
    <property type="match status" value="1"/>
</dbReference>
<dbReference type="FunFam" id="2.40.420.20:FF:000001">
    <property type="entry name" value="Efflux RND transporter periplasmic adaptor subunit"/>
    <property type="match status" value="1"/>
</dbReference>
<evidence type="ECO:0000313" key="9">
    <source>
        <dbReference type="EMBL" id="GHD36390.1"/>
    </source>
</evidence>